<sequence length="791" mass="90880">MFLNEDWTGTEMPPLFLNPGRQSLKKIERAAPQEYAKLSGYYTEGKRVVFFLWPEHFPNLDWQEKSFYVAGEFNGWEKAIGKKTWQMQRDRYQGRLCFTLSVPLSKVCPGEAVRFKFVTGDNEWQMTPLDAPNREVNGDGTHPFLLDPKRTGQHVFYFEPPQQHHILGHEKLLWKDKNTRQECPVDYGHLLLALGTDAQLGVLMAAGKTIFRIFAPRATRVTVVVYKNLDASDAQSHDLVRVNDNIWERVHPGNLHGWYYHYSVDGQRDSNFSHFDPDFKILDPYALAAVSHVGPGIIYDPEKLPRPHRRFTPPAWHDLVIMETHVRDLLAKAEIDLAPTEREGFAGLTKWLRSGQCYLKETGINAVELQPVQENDARSRDQYHWGYMTCNYFSPESSYGTEPEKASQIHEFKDMVDAFHEQGMAVILDVVYNHVGEPAHLLFIDKLYYFETDHKGNLMNWSGCGNDFSAHTPMGRRLIIDSLVHFVKTYDVDGFRFDLAELIGVDVLRDVEKALKAVKPSIILIAEPWSFRGHIAQALRHTGYSSWNDGYRDFVGRYVRGEANRDQFRYFVSGSPHYFAMFPAQTVNYAASHDDLCWLDKITENADHNGTWPTANDRRRTHLMCALLMVSLGIPMLAQGQDLLRSKQGVNNSYQRGDLNALDYSRQRQYPSTADYFRRWIAFRRSHAGRLFRLNGRQSAGYLKFFEDGDTSAIGVLYNADHTNGSEQILFVANPHFDGHPLPVPGLDPKQFSQLADHERFEEKGLRSGLVRWEDGCLHLPPLSCALWIKK</sequence>
<keyword evidence="3" id="KW-0378">Hydrolase</keyword>
<reference evidence="3 4" key="1">
    <citation type="submission" date="2020-07" db="EMBL/GenBank/DDBJ databases">
        <authorList>
            <person name="Feng X."/>
        </authorList>
    </citation>
    <scope>NUCLEOTIDE SEQUENCE [LARGE SCALE GENOMIC DNA]</scope>
    <source>
        <strain evidence="3 4">JCM31066</strain>
    </source>
</reference>
<dbReference type="InterPro" id="IPR006047">
    <property type="entry name" value="GH13_cat_dom"/>
</dbReference>
<evidence type="ECO:0000313" key="3">
    <source>
        <dbReference type="EMBL" id="MBC2594203.1"/>
    </source>
</evidence>
<dbReference type="RefSeq" id="WP_185675185.1">
    <property type="nucleotide sequence ID" value="NZ_JACHVB010000020.1"/>
</dbReference>
<dbReference type="Pfam" id="PF00128">
    <property type="entry name" value="Alpha-amylase"/>
    <property type="match status" value="1"/>
</dbReference>
<dbReference type="InterPro" id="IPR014756">
    <property type="entry name" value="Ig_E-set"/>
</dbReference>
<dbReference type="InterPro" id="IPR013783">
    <property type="entry name" value="Ig-like_fold"/>
</dbReference>
<proteinExistence type="inferred from homology"/>
<organism evidence="3 4">
    <name type="scientific">Ruficoccus amylovorans</name>
    <dbReference type="NCBI Taxonomy" id="1804625"/>
    <lineage>
        <taxon>Bacteria</taxon>
        <taxon>Pseudomonadati</taxon>
        <taxon>Verrucomicrobiota</taxon>
        <taxon>Opitutia</taxon>
        <taxon>Puniceicoccales</taxon>
        <taxon>Cerasicoccaceae</taxon>
        <taxon>Ruficoccus</taxon>
    </lineage>
</organism>
<evidence type="ECO:0000256" key="1">
    <source>
        <dbReference type="ARBA" id="ARBA00008061"/>
    </source>
</evidence>
<name>A0A842HCK6_9BACT</name>
<comment type="caution">
    <text evidence="3">The sequence shown here is derived from an EMBL/GenBank/DDBJ whole genome shotgun (WGS) entry which is preliminary data.</text>
</comment>
<dbReference type="PANTHER" id="PTHR43002">
    <property type="entry name" value="GLYCOGEN DEBRANCHING ENZYME"/>
    <property type="match status" value="1"/>
</dbReference>
<dbReference type="GO" id="GO:0004553">
    <property type="term" value="F:hydrolase activity, hydrolyzing O-glycosyl compounds"/>
    <property type="evidence" value="ECO:0007669"/>
    <property type="project" value="InterPro"/>
</dbReference>
<dbReference type="Pfam" id="PF02922">
    <property type="entry name" value="CBM_48"/>
    <property type="match status" value="1"/>
</dbReference>
<dbReference type="SUPFAM" id="SSF51445">
    <property type="entry name" value="(Trans)glycosidases"/>
    <property type="match status" value="1"/>
</dbReference>
<keyword evidence="4" id="KW-1185">Reference proteome</keyword>
<dbReference type="SMART" id="SM00642">
    <property type="entry name" value="Aamy"/>
    <property type="match status" value="1"/>
</dbReference>
<dbReference type="GO" id="GO:0005975">
    <property type="term" value="P:carbohydrate metabolic process"/>
    <property type="evidence" value="ECO:0007669"/>
    <property type="project" value="InterPro"/>
</dbReference>
<dbReference type="Gene3D" id="3.20.20.80">
    <property type="entry name" value="Glycosidases"/>
    <property type="match status" value="1"/>
</dbReference>
<dbReference type="InterPro" id="IPR004193">
    <property type="entry name" value="Glyco_hydro_13_N"/>
</dbReference>
<dbReference type="Gene3D" id="2.60.40.10">
    <property type="entry name" value="Immunoglobulins"/>
    <property type="match status" value="2"/>
</dbReference>
<dbReference type="SUPFAM" id="SSF81296">
    <property type="entry name" value="E set domains"/>
    <property type="match status" value="1"/>
</dbReference>
<dbReference type="InterPro" id="IPR017853">
    <property type="entry name" value="GH"/>
</dbReference>
<accession>A0A842HCK6</accession>
<gene>
    <name evidence="3" type="ORF">H5P28_08000</name>
</gene>
<evidence type="ECO:0000259" key="2">
    <source>
        <dbReference type="SMART" id="SM00642"/>
    </source>
</evidence>
<dbReference type="Proteomes" id="UP000546464">
    <property type="component" value="Unassembled WGS sequence"/>
</dbReference>
<dbReference type="AlphaFoldDB" id="A0A842HCK6"/>
<evidence type="ECO:0000313" key="4">
    <source>
        <dbReference type="Proteomes" id="UP000546464"/>
    </source>
</evidence>
<comment type="similarity">
    <text evidence="1">Belongs to the glycosyl hydrolase 13 family.</text>
</comment>
<feature type="domain" description="Glycosyl hydrolase family 13 catalytic" evidence="2">
    <location>
        <begin position="344"/>
        <end position="666"/>
    </location>
</feature>
<protein>
    <submittedName>
        <fullName evidence="3">Glycoside hydrolase family 1</fullName>
    </submittedName>
</protein>
<dbReference type="EMBL" id="JACHVB010000020">
    <property type="protein sequence ID" value="MBC2594203.1"/>
    <property type="molecule type" value="Genomic_DNA"/>
</dbReference>